<evidence type="ECO:0000256" key="3">
    <source>
        <dbReference type="ARBA" id="ARBA00023004"/>
    </source>
</evidence>
<dbReference type="GO" id="GO:0016491">
    <property type="term" value="F:oxidoreductase activity"/>
    <property type="evidence" value="ECO:0007669"/>
    <property type="project" value="UniProtKB-ARBA"/>
</dbReference>
<dbReference type="Pfam" id="PF12838">
    <property type="entry name" value="Fer4_7"/>
    <property type="match status" value="3"/>
</dbReference>
<protein>
    <submittedName>
        <fullName evidence="6">4Fe-4S dicluster domain-containing protein</fullName>
    </submittedName>
</protein>
<feature type="domain" description="4Fe-4S ferredoxin-type" evidence="5">
    <location>
        <begin position="231"/>
        <end position="260"/>
    </location>
</feature>
<keyword evidence="1" id="KW-0004">4Fe-4S</keyword>
<accession>A0A832YS66</accession>
<evidence type="ECO:0000256" key="2">
    <source>
        <dbReference type="ARBA" id="ARBA00022723"/>
    </source>
</evidence>
<dbReference type="Pfam" id="PF12800">
    <property type="entry name" value="Fer4_4"/>
    <property type="match status" value="1"/>
</dbReference>
<dbReference type="AlphaFoldDB" id="A0A832YS66"/>
<reference evidence="6" key="1">
    <citation type="journal article" date="2020" name="ISME J.">
        <title>Gammaproteobacteria mediating utilization of methyl-, sulfur- and petroleum organic compounds in deep ocean hydrothermal plumes.</title>
        <authorList>
            <person name="Zhou Z."/>
            <person name="Liu Y."/>
            <person name="Pan J."/>
            <person name="Cron B.R."/>
            <person name="Toner B.M."/>
            <person name="Anantharaman K."/>
            <person name="Breier J.A."/>
            <person name="Dick G.J."/>
            <person name="Li M."/>
        </authorList>
    </citation>
    <scope>NUCLEOTIDE SEQUENCE</scope>
    <source>
        <strain evidence="6">SZUA-1385</strain>
    </source>
</reference>
<feature type="domain" description="4Fe-4S ferredoxin-type" evidence="5">
    <location>
        <begin position="182"/>
        <end position="211"/>
    </location>
</feature>
<gene>
    <name evidence="6" type="ORF">EYG76_02880</name>
</gene>
<evidence type="ECO:0000256" key="4">
    <source>
        <dbReference type="ARBA" id="ARBA00023014"/>
    </source>
</evidence>
<feature type="domain" description="4Fe-4S ferredoxin-type" evidence="5">
    <location>
        <begin position="103"/>
        <end position="134"/>
    </location>
</feature>
<comment type="caution">
    <text evidence="6">The sequence shown here is derived from an EMBL/GenBank/DDBJ whole genome shotgun (WGS) entry which is preliminary data.</text>
</comment>
<feature type="domain" description="4Fe-4S ferredoxin-type" evidence="5">
    <location>
        <begin position="34"/>
        <end position="65"/>
    </location>
</feature>
<dbReference type="PANTHER" id="PTHR24960:SF79">
    <property type="entry name" value="PHOTOSYSTEM I IRON-SULFUR CENTER"/>
    <property type="match status" value="1"/>
</dbReference>
<feature type="domain" description="4Fe-4S ferredoxin-type" evidence="5">
    <location>
        <begin position="267"/>
        <end position="297"/>
    </location>
</feature>
<dbReference type="PROSITE" id="PS51379">
    <property type="entry name" value="4FE4S_FER_2"/>
    <property type="match status" value="12"/>
</dbReference>
<feature type="domain" description="4Fe-4S ferredoxin-type" evidence="5">
    <location>
        <begin position="467"/>
        <end position="489"/>
    </location>
</feature>
<name>A0A832YS66_9EURY</name>
<dbReference type="Pfam" id="PF00037">
    <property type="entry name" value="Fer4"/>
    <property type="match status" value="4"/>
</dbReference>
<dbReference type="GO" id="GO:0046872">
    <property type="term" value="F:metal ion binding"/>
    <property type="evidence" value="ECO:0007669"/>
    <property type="project" value="UniProtKB-KW"/>
</dbReference>
<evidence type="ECO:0000256" key="1">
    <source>
        <dbReference type="ARBA" id="ARBA00022485"/>
    </source>
</evidence>
<keyword evidence="3" id="KW-0408">Iron</keyword>
<feature type="domain" description="4Fe-4S ferredoxin-type" evidence="5">
    <location>
        <begin position="324"/>
        <end position="352"/>
    </location>
</feature>
<feature type="domain" description="4Fe-4S ferredoxin-type" evidence="5">
    <location>
        <begin position="298"/>
        <end position="320"/>
    </location>
</feature>
<dbReference type="InterPro" id="IPR017896">
    <property type="entry name" value="4Fe4S_Fe-S-bd"/>
</dbReference>
<dbReference type="PANTHER" id="PTHR24960">
    <property type="entry name" value="PHOTOSYSTEM I IRON-SULFUR CENTER-RELATED"/>
    <property type="match status" value="1"/>
</dbReference>
<dbReference type="CDD" id="cd10549">
    <property type="entry name" value="MtMvhB_like"/>
    <property type="match status" value="2"/>
</dbReference>
<proteinExistence type="predicted"/>
<dbReference type="InterPro" id="IPR017900">
    <property type="entry name" value="4Fe4S_Fe_S_CS"/>
</dbReference>
<dbReference type="EMBL" id="DQSV01000055">
    <property type="protein sequence ID" value="HIP17233.1"/>
    <property type="molecule type" value="Genomic_DNA"/>
</dbReference>
<dbReference type="PROSITE" id="PS00198">
    <property type="entry name" value="4FE4S_FER_1"/>
    <property type="match status" value="7"/>
</dbReference>
<dbReference type="Gene3D" id="3.30.70.20">
    <property type="match status" value="7"/>
</dbReference>
<keyword evidence="4" id="KW-0411">Iron-sulfur</keyword>
<evidence type="ECO:0000313" key="6">
    <source>
        <dbReference type="EMBL" id="HIP17233.1"/>
    </source>
</evidence>
<dbReference type="InterPro" id="IPR050157">
    <property type="entry name" value="PSI_iron-sulfur_center"/>
</dbReference>
<dbReference type="GO" id="GO:0051539">
    <property type="term" value="F:4 iron, 4 sulfur cluster binding"/>
    <property type="evidence" value="ECO:0007669"/>
    <property type="project" value="UniProtKB-KW"/>
</dbReference>
<feature type="domain" description="4Fe-4S ferredoxin-type" evidence="5">
    <location>
        <begin position="435"/>
        <end position="464"/>
    </location>
</feature>
<feature type="domain" description="4Fe-4S ferredoxin-type" evidence="5">
    <location>
        <begin position="354"/>
        <end position="383"/>
    </location>
</feature>
<dbReference type="SUPFAM" id="SSF54862">
    <property type="entry name" value="4Fe-4S ferredoxins"/>
    <property type="match status" value="4"/>
</dbReference>
<feature type="domain" description="4Fe-4S ferredoxin-type" evidence="5">
    <location>
        <begin position="397"/>
        <end position="425"/>
    </location>
</feature>
<evidence type="ECO:0000259" key="5">
    <source>
        <dbReference type="PROSITE" id="PS51379"/>
    </source>
</evidence>
<organism evidence="6 7">
    <name type="scientific">Methanothermococcus okinawensis</name>
    <dbReference type="NCBI Taxonomy" id="155863"/>
    <lineage>
        <taxon>Archaea</taxon>
        <taxon>Methanobacteriati</taxon>
        <taxon>Methanobacteriota</taxon>
        <taxon>Methanomada group</taxon>
        <taxon>Methanococci</taxon>
        <taxon>Methanococcales</taxon>
        <taxon>Methanococcaceae</taxon>
        <taxon>Methanothermococcus</taxon>
    </lineage>
</organism>
<feature type="domain" description="4Fe-4S ferredoxin-type" evidence="5">
    <location>
        <begin position="66"/>
        <end position="95"/>
    </location>
</feature>
<evidence type="ECO:0000313" key="7">
    <source>
        <dbReference type="Proteomes" id="UP000605144"/>
    </source>
</evidence>
<sequence>MIITDVKKCLNNEKCREASKNNLPICIEVCPTNAIIMLDGKSYSCITCGACARECPNKAIKKNEFGGYYVDRKKCNGCGTCEVVCPINIIKIKKEEKIIGNRKREVAYPEGICVMCGLCVETCPHNGRIFFDLRDLKNKKNKALADRYLQIFNKNKEKKGSLSLQEKREKESISSRTLKVRVSININRDLCRDCGKCIYSCPRNTILEKHEVDGCTKCNLCGEACPVDAITNGNVDDAKCVLCGNCIGKCPKDVLKIENFKVSKTKEDREIIPLRYCINCGLCVDKCPKGALKIKDNRILYDPNLCNMCGVCVKICPQGVRVKRGEKVDGGCVLCGICMESCPENAISIKKIEKFQSIKDKNCIFCGTCSNVCPVDAITVKILKIKGSNKNESNSIGEILFNENCIMCENCAIHCPRDVIPNTTGYKKVVDRENSFIRTDFDFCVKCGLCNRICPVNAIDMGEIQWENCEYCSACVNICPAHAITIYRTWIEKE</sequence>
<dbReference type="Proteomes" id="UP000605144">
    <property type="component" value="Unassembled WGS sequence"/>
</dbReference>
<keyword evidence="2" id="KW-0479">Metal-binding</keyword>